<dbReference type="Gene3D" id="3.40.50.720">
    <property type="entry name" value="NAD(P)-binding Rossmann-like Domain"/>
    <property type="match status" value="1"/>
</dbReference>
<dbReference type="InterPro" id="IPR036291">
    <property type="entry name" value="NAD(P)-bd_dom_sf"/>
</dbReference>
<dbReference type="Proteomes" id="UP000297948">
    <property type="component" value="Unassembled WGS sequence"/>
</dbReference>
<keyword evidence="3" id="KW-1185">Reference proteome</keyword>
<dbReference type="OrthoDB" id="3763081at2"/>
<sequence length="211" mass="22191">MKLAVIGATGRTGRLVVDLALAAGHTVTAVARTPARLPKFTHGTPLTAQADVHRHGALHEPLAGHDAVVSTLGTTGRAATTVFSDGARELVSAAEAGGVRHLVMMSSAGLESGHLPFPQRLVTRLVVDRLYREIHRDLARMEAVLADSDTNWTVIRAPMLKDGPPAANPSIAYDHPLPSAGTATRATIAAWIVEHLGAPEAFRHRVAIADG</sequence>
<organism evidence="2 3">
    <name type="scientific">Streptomyces palmae</name>
    <dbReference type="NCBI Taxonomy" id="1701085"/>
    <lineage>
        <taxon>Bacteria</taxon>
        <taxon>Bacillati</taxon>
        <taxon>Actinomycetota</taxon>
        <taxon>Actinomycetes</taxon>
        <taxon>Kitasatosporales</taxon>
        <taxon>Streptomycetaceae</taxon>
        <taxon>Streptomyces</taxon>
    </lineage>
</organism>
<name>A0A4Z0FQ05_9ACTN</name>
<dbReference type="InterPro" id="IPR016040">
    <property type="entry name" value="NAD(P)-bd_dom"/>
</dbReference>
<dbReference type="PANTHER" id="PTHR43355">
    <property type="entry name" value="FLAVIN REDUCTASE (NADPH)"/>
    <property type="match status" value="1"/>
</dbReference>
<dbReference type="GO" id="GO:0004074">
    <property type="term" value="F:biliverdin reductase [NAD(P)H] activity"/>
    <property type="evidence" value="ECO:0007669"/>
    <property type="project" value="TreeGrafter"/>
</dbReference>
<evidence type="ECO:0000313" key="3">
    <source>
        <dbReference type="Proteomes" id="UP000297948"/>
    </source>
</evidence>
<dbReference type="PANTHER" id="PTHR43355:SF2">
    <property type="entry name" value="FLAVIN REDUCTASE (NADPH)"/>
    <property type="match status" value="1"/>
</dbReference>
<accession>A0A4Z0FQ05</accession>
<dbReference type="GO" id="GO:0042602">
    <property type="term" value="F:riboflavin reductase (NADPH) activity"/>
    <property type="evidence" value="ECO:0007669"/>
    <property type="project" value="TreeGrafter"/>
</dbReference>
<dbReference type="InterPro" id="IPR051606">
    <property type="entry name" value="Polyketide_Oxido-like"/>
</dbReference>
<evidence type="ECO:0000259" key="1">
    <source>
        <dbReference type="Pfam" id="PF13460"/>
    </source>
</evidence>
<protein>
    <submittedName>
        <fullName evidence="2">NAD-dependent dehydratase</fullName>
    </submittedName>
</protein>
<evidence type="ECO:0000313" key="2">
    <source>
        <dbReference type="EMBL" id="TGA84820.1"/>
    </source>
</evidence>
<feature type="domain" description="NAD(P)-binding" evidence="1">
    <location>
        <begin position="7"/>
        <end position="197"/>
    </location>
</feature>
<dbReference type="RefSeq" id="WP_135342469.1">
    <property type="nucleotide sequence ID" value="NZ_JBHLTX010000060.1"/>
</dbReference>
<comment type="caution">
    <text evidence="2">The sequence shown here is derived from an EMBL/GenBank/DDBJ whole genome shotgun (WGS) entry which is preliminary data.</text>
</comment>
<dbReference type="Pfam" id="PF13460">
    <property type="entry name" value="NAD_binding_10"/>
    <property type="match status" value="1"/>
</dbReference>
<dbReference type="AlphaFoldDB" id="A0A4Z0FQ05"/>
<proteinExistence type="predicted"/>
<dbReference type="SUPFAM" id="SSF51735">
    <property type="entry name" value="NAD(P)-binding Rossmann-fold domains"/>
    <property type="match status" value="1"/>
</dbReference>
<gene>
    <name evidence="2" type="ORF">E4099_31250</name>
</gene>
<dbReference type="EMBL" id="SRID01000588">
    <property type="protein sequence ID" value="TGA84820.1"/>
    <property type="molecule type" value="Genomic_DNA"/>
</dbReference>
<reference evidence="2 3" key="1">
    <citation type="submission" date="2019-03" db="EMBL/GenBank/DDBJ databases">
        <authorList>
            <person name="Gonzalez-Pimentel J.L."/>
        </authorList>
    </citation>
    <scope>NUCLEOTIDE SEQUENCE [LARGE SCALE GENOMIC DNA]</scope>
    <source>
        <strain evidence="2 3">JCM 31289</strain>
    </source>
</reference>